<reference evidence="2 3" key="1">
    <citation type="submission" date="2024-02" db="EMBL/GenBank/DDBJ databases">
        <title>Complete genome sequence of Pelagibacterium nitratireducens ZH15.</title>
        <authorList>
            <person name="Zhao L.H."/>
        </authorList>
    </citation>
    <scope>NUCLEOTIDE SEQUENCE [LARGE SCALE GENOMIC DNA]</scope>
    <source>
        <strain evidence="2 3">ZH15</strain>
    </source>
</reference>
<evidence type="ECO:0000313" key="3">
    <source>
        <dbReference type="Proteomes" id="UP001369958"/>
    </source>
</evidence>
<evidence type="ECO:0000313" key="2">
    <source>
        <dbReference type="EMBL" id="WWT33203.1"/>
    </source>
</evidence>
<dbReference type="GO" id="GO:0016740">
    <property type="term" value="F:transferase activity"/>
    <property type="evidence" value="ECO:0007669"/>
    <property type="project" value="UniProtKB-KW"/>
</dbReference>
<dbReference type="Gene3D" id="3.30.1540.10">
    <property type="entry name" value="formyl-coa transferase, domain 3"/>
    <property type="match status" value="1"/>
</dbReference>
<dbReference type="InterPro" id="IPR050483">
    <property type="entry name" value="CoA-transferase_III_domain"/>
</dbReference>
<dbReference type="SUPFAM" id="SSF89796">
    <property type="entry name" value="CoA-transferase family III (CaiB/BaiF)"/>
    <property type="match status" value="1"/>
</dbReference>
<dbReference type="EMBL" id="CP146275">
    <property type="protein sequence ID" value="WWT33203.1"/>
    <property type="molecule type" value="Genomic_DNA"/>
</dbReference>
<sequence>MSVHVFQPLADIRVVEFCQIAAGPFCGMLLADLGADVVKIENPAGGDAMRTWPPFSEGFSENFASLNRNKRSVALDLKTPEGRVAALDLCRQADVIVENNRPGVMDRLGLGYDRLHTFNPNLVYCSISGFGQKGPRANEGGFDVSIQAMAGVMSVTGQANSEPVKCGVPISDFSTGLYAAYSIATALRAVEAGSGGAFIDVSLMGATLGVAALQTSEFFGTGAIPRKLGSAHPRNAPYRAFRSANGHFVMAAGNDALWALVCQVIERPNLRTDPRFSSVSVRARNQDEMLPLLEDVFVTRDSEHWLERFRAAGVPCAPINNYQQALADPQVEAMGWISELDLPSGVRTRTFGNPVLFNGQTTPIRRGPPELGEHTDEVLTETRKKVELEKSKAVIS</sequence>
<organism evidence="2 3">
    <name type="scientific">Pelagibacterium nitratireducens</name>
    <dbReference type="NCBI Taxonomy" id="1046114"/>
    <lineage>
        <taxon>Bacteria</taxon>
        <taxon>Pseudomonadati</taxon>
        <taxon>Pseudomonadota</taxon>
        <taxon>Alphaproteobacteria</taxon>
        <taxon>Hyphomicrobiales</taxon>
        <taxon>Devosiaceae</taxon>
        <taxon>Pelagibacterium</taxon>
    </lineage>
</organism>
<dbReference type="Pfam" id="PF02515">
    <property type="entry name" value="CoA_transf_3"/>
    <property type="match status" value="1"/>
</dbReference>
<keyword evidence="3" id="KW-1185">Reference proteome</keyword>
<proteinExistence type="predicted"/>
<dbReference type="PANTHER" id="PTHR48207:SF3">
    <property type="entry name" value="SUCCINATE--HYDROXYMETHYLGLUTARATE COA-TRANSFERASE"/>
    <property type="match status" value="1"/>
</dbReference>
<keyword evidence="1 2" id="KW-0808">Transferase</keyword>
<protein>
    <submittedName>
        <fullName evidence="2">CoA transferase</fullName>
        <ecNumber evidence="2">2.8.3.-</ecNumber>
    </submittedName>
</protein>
<dbReference type="InterPro" id="IPR023606">
    <property type="entry name" value="CoA-Trfase_III_dom_1_sf"/>
</dbReference>
<gene>
    <name evidence="2" type="ORF">V6617_01655</name>
</gene>
<dbReference type="EC" id="2.8.3.-" evidence="2"/>
<dbReference type="InterPro" id="IPR003673">
    <property type="entry name" value="CoA-Trfase_fam_III"/>
</dbReference>
<dbReference type="Gene3D" id="3.40.50.10540">
    <property type="entry name" value="Crotonobetainyl-coa:carnitine coa-transferase, domain 1"/>
    <property type="match status" value="1"/>
</dbReference>
<dbReference type="InterPro" id="IPR044855">
    <property type="entry name" value="CoA-Trfase_III_dom3_sf"/>
</dbReference>
<evidence type="ECO:0000256" key="1">
    <source>
        <dbReference type="ARBA" id="ARBA00022679"/>
    </source>
</evidence>
<dbReference type="Proteomes" id="UP001369958">
    <property type="component" value="Chromosome"/>
</dbReference>
<accession>A0ABZ2I5X2</accession>
<dbReference type="RefSeq" id="WP_338608635.1">
    <property type="nucleotide sequence ID" value="NZ_CP146275.1"/>
</dbReference>
<name>A0ABZ2I5X2_9HYPH</name>
<dbReference type="PANTHER" id="PTHR48207">
    <property type="entry name" value="SUCCINATE--HYDROXYMETHYLGLUTARATE COA-TRANSFERASE"/>
    <property type="match status" value="1"/>
</dbReference>